<feature type="domain" description="ParB-like N-terminal" evidence="1">
    <location>
        <begin position="9"/>
        <end position="99"/>
    </location>
</feature>
<protein>
    <recommendedName>
        <fullName evidence="1">ParB-like N-terminal domain-containing protein</fullName>
    </recommendedName>
</protein>
<dbReference type="EMBL" id="DSZU01000046">
    <property type="protein sequence ID" value="HGV55026.1"/>
    <property type="molecule type" value="Genomic_DNA"/>
</dbReference>
<evidence type="ECO:0000313" key="2">
    <source>
        <dbReference type="EMBL" id="HGV55026.1"/>
    </source>
</evidence>
<dbReference type="InterPro" id="IPR003115">
    <property type="entry name" value="ParB_N"/>
</dbReference>
<dbReference type="InterPro" id="IPR050336">
    <property type="entry name" value="Chromosome_partition/occlusion"/>
</dbReference>
<comment type="caution">
    <text evidence="2">The sequence shown here is derived from an EMBL/GenBank/DDBJ whole genome shotgun (WGS) entry which is preliminary data.</text>
</comment>
<sequence>MVKLNYEFLYVKPEDIDFTSREYLFSYPDRKALLIESIRELGLLNPPLLYPSEDKLCIISGEGRIQASLELGWKSIPALVFKEHLSPKELLLISLETNLWRGLNLVEKALFISKARAIFELREILAILPKLGLSPHPHWIFYLEKVSSLEDPFKRLLVEERLNPKVVDILVKLEWEERREFLEVLEKINLTFSEQREVLQALVDFQKREGLKGLLPKKLKETLQEEDPTTRKRTFLEILNQLRYPSYYPKQKAIEKLKRHFQGKGINIDFIPYLEKREVTVNFKAKNPQELEAILEFLRHEGEGLFRVFEG</sequence>
<accession>A0A832GNL5</accession>
<name>A0A832GNL5_9BACT</name>
<dbReference type="AlphaFoldDB" id="A0A832GNL5"/>
<dbReference type="PANTHER" id="PTHR33375:SF1">
    <property type="entry name" value="CHROMOSOME-PARTITIONING PROTEIN PARB-RELATED"/>
    <property type="match status" value="1"/>
</dbReference>
<proteinExistence type="predicted"/>
<dbReference type="CDD" id="cd16387">
    <property type="entry name" value="ParB_N_Srx"/>
    <property type="match status" value="1"/>
</dbReference>
<dbReference type="InterPro" id="IPR036086">
    <property type="entry name" value="ParB/Sulfiredoxin_sf"/>
</dbReference>
<evidence type="ECO:0000259" key="1">
    <source>
        <dbReference type="SMART" id="SM00470"/>
    </source>
</evidence>
<dbReference type="Pfam" id="PF02195">
    <property type="entry name" value="ParB_N"/>
    <property type="match status" value="1"/>
</dbReference>
<dbReference type="PANTHER" id="PTHR33375">
    <property type="entry name" value="CHROMOSOME-PARTITIONING PROTEIN PARB-RELATED"/>
    <property type="match status" value="1"/>
</dbReference>
<dbReference type="SMART" id="SM00470">
    <property type="entry name" value="ParB"/>
    <property type="match status" value="1"/>
</dbReference>
<organism evidence="2">
    <name type="scientific">Caldimicrobium thiodismutans</name>
    <dbReference type="NCBI Taxonomy" id="1653476"/>
    <lineage>
        <taxon>Bacteria</taxon>
        <taxon>Pseudomonadati</taxon>
        <taxon>Thermodesulfobacteriota</taxon>
        <taxon>Thermodesulfobacteria</taxon>
        <taxon>Thermodesulfobacteriales</taxon>
        <taxon>Thermodesulfobacteriaceae</taxon>
        <taxon>Caldimicrobium</taxon>
    </lineage>
</organism>
<dbReference type="GO" id="GO:0005694">
    <property type="term" value="C:chromosome"/>
    <property type="evidence" value="ECO:0007669"/>
    <property type="project" value="TreeGrafter"/>
</dbReference>
<reference evidence="2" key="1">
    <citation type="journal article" date="2020" name="mSystems">
        <title>Genome- and Community-Level Interaction Insights into Carbon Utilization and Element Cycling Functions of Hydrothermarchaeota in Hydrothermal Sediment.</title>
        <authorList>
            <person name="Zhou Z."/>
            <person name="Liu Y."/>
            <person name="Xu W."/>
            <person name="Pan J."/>
            <person name="Luo Z.H."/>
            <person name="Li M."/>
        </authorList>
    </citation>
    <scope>NUCLEOTIDE SEQUENCE [LARGE SCALE GENOMIC DNA]</scope>
    <source>
        <strain evidence="2">SpSt-605</strain>
    </source>
</reference>
<dbReference type="SUPFAM" id="SSF110849">
    <property type="entry name" value="ParB/Sulfiredoxin"/>
    <property type="match status" value="1"/>
</dbReference>
<dbReference type="Gene3D" id="3.90.1530.30">
    <property type="match status" value="1"/>
</dbReference>
<dbReference type="GO" id="GO:0007059">
    <property type="term" value="P:chromosome segregation"/>
    <property type="evidence" value="ECO:0007669"/>
    <property type="project" value="TreeGrafter"/>
</dbReference>
<gene>
    <name evidence="2" type="ORF">ENT73_02905</name>
</gene>